<evidence type="ECO:0000256" key="8">
    <source>
        <dbReference type="ARBA" id="ARBA00023144"/>
    </source>
</evidence>
<organism evidence="13 14">
    <name type="scientific">Acinetobacter pseudolwoffii</name>
    <dbReference type="NCBI Taxonomy" id="2053287"/>
    <lineage>
        <taxon>Bacteria</taxon>
        <taxon>Pseudomonadati</taxon>
        <taxon>Pseudomonadota</taxon>
        <taxon>Gammaproteobacteria</taxon>
        <taxon>Moraxellales</taxon>
        <taxon>Moraxellaceae</taxon>
        <taxon>Acinetobacter</taxon>
    </lineage>
</organism>
<dbReference type="Proteomes" id="UP000242351">
    <property type="component" value="Unassembled WGS sequence"/>
</dbReference>
<dbReference type="GO" id="GO:0003978">
    <property type="term" value="F:UDP-glucose 4-epimerase activity"/>
    <property type="evidence" value="ECO:0007669"/>
    <property type="project" value="UniProtKB-EC"/>
</dbReference>
<evidence type="ECO:0000313" key="14">
    <source>
        <dbReference type="Proteomes" id="UP000242351"/>
    </source>
</evidence>
<evidence type="ECO:0000256" key="11">
    <source>
        <dbReference type="ARBA" id="ARBA00033067"/>
    </source>
</evidence>
<keyword evidence="8" id="KW-0119">Carbohydrate metabolism</keyword>
<feature type="domain" description="NAD-dependent epimerase/dehydratase" evidence="12">
    <location>
        <begin position="2"/>
        <end position="250"/>
    </location>
</feature>
<dbReference type="InterPro" id="IPR036291">
    <property type="entry name" value="NAD(P)-bd_dom_sf"/>
</dbReference>
<dbReference type="Pfam" id="PF01370">
    <property type="entry name" value="Epimerase"/>
    <property type="match status" value="1"/>
</dbReference>
<keyword evidence="8" id="KW-0299">Galactose metabolism</keyword>
<evidence type="ECO:0000256" key="10">
    <source>
        <dbReference type="ARBA" id="ARBA00031367"/>
    </source>
</evidence>
<evidence type="ECO:0000256" key="4">
    <source>
        <dbReference type="ARBA" id="ARBA00007637"/>
    </source>
</evidence>
<dbReference type="PANTHER" id="PTHR43725">
    <property type="entry name" value="UDP-GLUCOSE 4-EPIMERASE"/>
    <property type="match status" value="1"/>
</dbReference>
<sequence>MILVTGGLGFLGSHIALSLLAQGLEVIVVDNLANANLQTLERLEYISGMYVPFIKIDIRNTPALNKVFEQHSIQAVVHAANFKSLEESVLKPLEYYNDNVSCIMSLMRAMQRTGVRHLVHLSSLAVYGQSGTDLNEDLPFNYTYPNPYIKSQQMVEEIIRDTVKTDNEWRIAILRLSNISGAFEHGVLGEAVPPLPKNIVPLAMQVAAQQREYLELRRQAYTADGTVERSFLHVADSCDAVIKSLQWLWQQQELKCEAFNIAGTLISIQDLLDQLAEVTQSVIRTVDALPYPHAELDQLGANIEKAQQILHWQPQRSLKKMLEDEWLFYQNILRGQ</sequence>
<evidence type="ECO:0000256" key="9">
    <source>
        <dbReference type="ARBA" id="ARBA00023235"/>
    </source>
</evidence>
<reference evidence="13 14" key="1">
    <citation type="submission" date="2017-11" db="EMBL/GenBank/DDBJ databases">
        <authorList>
            <person name="Han C.G."/>
        </authorList>
    </citation>
    <scope>NUCLEOTIDE SEQUENCE [LARGE SCALE GENOMIC DNA]</scope>
    <source>
        <strain evidence="13 14">ANC 5347</strain>
    </source>
</reference>
<evidence type="ECO:0000256" key="5">
    <source>
        <dbReference type="ARBA" id="ARBA00013189"/>
    </source>
</evidence>
<protein>
    <recommendedName>
        <fullName evidence="6">UDP-glucose 4-epimerase</fullName>
        <ecNumber evidence="5">5.1.3.2</ecNumber>
    </recommendedName>
    <alternativeName>
        <fullName evidence="11">Galactowaldenase</fullName>
    </alternativeName>
    <alternativeName>
        <fullName evidence="10">UDP-galactose 4-epimerase</fullName>
    </alternativeName>
</protein>
<dbReference type="EC" id="5.1.3.2" evidence="5"/>
<evidence type="ECO:0000256" key="2">
    <source>
        <dbReference type="ARBA" id="ARBA00001911"/>
    </source>
</evidence>
<evidence type="ECO:0000313" key="13">
    <source>
        <dbReference type="EMBL" id="PJI34239.1"/>
    </source>
</evidence>
<dbReference type="AlphaFoldDB" id="A0A2H9URA4"/>
<evidence type="ECO:0000256" key="1">
    <source>
        <dbReference type="ARBA" id="ARBA00000083"/>
    </source>
</evidence>
<dbReference type="EMBL" id="PGOZ01000001">
    <property type="protein sequence ID" value="PJI34239.1"/>
    <property type="molecule type" value="Genomic_DNA"/>
</dbReference>
<name>A0A2H9URA4_9GAMM</name>
<dbReference type="Gene3D" id="3.40.50.720">
    <property type="entry name" value="NAD(P)-binding Rossmann-like Domain"/>
    <property type="match status" value="1"/>
</dbReference>
<dbReference type="InterPro" id="IPR001509">
    <property type="entry name" value="Epimerase_deHydtase"/>
</dbReference>
<accession>A0A2H9URA4</accession>
<comment type="catalytic activity">
    <reaction evidence="1">
        <text>UDP-alpha-D-glucose = UDP-alpha-D-galactose</text>
        <dbReference type="Rhea" id="RHEA:22168"/>
        <dbReference type="ChEBI" id="CHEBI:58885"/>
        <dbReference type="ChEBI" id="CHEBI:66914"/>
        <dbReference type="EC" id="5.1.3.2"/>
    </reaction>
</comment>
<proteinExistence type="inferred from homology"/>
<evidence type="ECO:0000256" key="3">
    <source>
        <dbReference type="ARBA" id="ARBA00004947"/>
    </source>
</evidence>
<evidence type="ECO:0000259" key="12">
    <source>
        <dbReference type="Pfam" id="PF01370"/>
    </source>
</evidence>
<comment type="similarity">
    <text evidence="4">Belongs to the NAD(P)-dependent epimerase/dehydratase family.</text>
</comment>
<comment type="cofactor">
    <cofactor evidence="2">
        <name>NAD(+)</name>
        <dbReference type="ChEBI" id="CHEBI:57540"/>
    </cofactor>
</comment>
<gene>
    <name evidence="13" type="ORF">CU320_02590</name>
</gene>
<comment type="pathway">
    <text evidence="3">Carbohydrate metabolism; galactose metabolism.</text>
</comment>
<evidence type="ECO:0000256" key="7">
    <source>
        <dbReference type="ARBA" id="ARBA00023027"/>
    </source>
</evidence>
<evidence type="ECO:0000256" key="6">
    <source>
        <dbReference type="ARBA" id="ARBA00018569"/>
    </source>
</evidence>
<dbReference type="SUPFAM" id="SSF51735">
    <property type="entry name" value="NAD(P)-binding Rossmann-fold domains"/>
    <property type="match status" value="1"/>
</dbReference>
<keyword evidence="9" id="KW-0413">Isomerase</keyword>
<reference evidence="13 14" key="2">
    <citation type="submission" date="2017-12" db="EMBL/GenBank/DDBJ databases">
        <title>Revising the taxonomy of the Acinetobacter lwoffii group: the description of Acinetobacter pseudolwoffii sp. nov. and emended description of Acinetobacter lwoffii.</title>
        <authorList>
            <person name="Nemec A."/>
        </authorList>
    </citation>
    <scope>NUCLEOTIDE SEQUENCE [LARGE SCALE GENOMIC DNA]</scope>
    <source>
        <strain evidence="13 14">ANC 5347</strain>
    </source>
</reference>
<comment type="caution">
    <text evidence="13">The sequence shown here is derived from an EMBL/GenBank/DDBJ whole genome shotgun (WGS) entry which is preliminary data.</text>
</comment>
<keyword evidence="7" id="KW-0520">NAD</keyword>
<dbReference type="GO" id="GO:0005829">
    <property type="term" value="C:cytosol"/>
    <property type="evidence" value="ECO:0007669"/>
    <property type="project" value="TreeGrafter"/>
</dbReference>
<dbReference type="PANTHER" id="PTHR43725:SF47">
    <property type="entry name" value="UDP-GLUCOSE 4-EPIMERASE"/>
    <property type="match status" value="1"/>
</dbReference>
<dbReference type="Gene3D" id="3.90.25.10">
    <property type="entry name" value="UDP-galactose 4-epimerase, domain 1"/>
    <property type="match status" value="1"/>
</dbReference>
<dbReference type="RefSeq" id="WP_005096840.1">
    <property type="nucleotide sequence ID" value="NZ_CP083759.1"/>
</dbReference>
<dbReference type="GO" id="GO:0006012">
    <property type="term" value="P:galactose metabolic process"/>
    <property type="evidence" value="ECO:0007669"/>
    <property type="project" value="UniProtKB-KW"/>
</dbReference>